<evidence type="ECO:0000313" key="4">
    <source>
        <dbReference type="Proteomes" id="UP001379235"/>
    </source>
</evidence>
<protein>
    <submittedName>
        <fullName evidence="3">Glutathione S-transferase family protein</fullName>
    </submittedName>
</protein>
<evidence type="ECO:0000313" key="3">
    <source>
        <dbReference type="EMBL" id="MEJ6008486.1"/>
    </source>
</evidence>
<dbReference type="Pfam" id="PF13417">
    <property type="entry name" value="GST_N_3"/>
    <property type="match status" value="1"/>
</dbReference>
<keyword evidence="4" id="KW-1185">Reference proteome</keyword>
<dbReference type="Proteomes" id="UP001379235">
    <property type="component" value="Unassembled WGS sequence"/>
</dbReference>
<evidence type="ECO:0000259" key="1">
    <source>
        <dbReference type="PROSITE" id="PS50404"/>
    </source>
</evidence>
<feature type="domain" description="GST C-terminal" evidence="2">
    <location>
        <begin position="87"/>
        <end position="211"/>
    </location>
</feature>
<dbReference type="InterPro" id="IPR004045">
    <property type="entry name" value="Glutathione_S-Trfase_N"/>
</dbReference>
<dbReference type="InterPro" id="IPR036249">
    <property type="entry name" value="Thioredoxin-like_sf"/>
</dbReference>
<dbReference type="SUPFAM" id="SSF47616">
    <property type="entry name" value="GST C-terminal domain-like"/>
    <property type="match status" value="1"/>
</dbReference>
<gene>
    <name evidence="3" type="ORF">WG900_00985</name>
</gene>
<dbReference type="PROSITE" id="PS50404">
    <property type="entry name" value="GST_NTER"/>
    <property type="match status" value="1"/>
</dbReference>
<dbReference type="SUPFAM" id="SSF52833">
    <property type="entry name" value="Thioredoxin-like"/>
    <property type="match status" value="1"/>
</dbReference>
<proteinExistence type="predicted"/>
<dbReference type="SFLD" id="SFLDG00358">
    <property type="entry name" value="Main_(cytGST)"/>
    <property type="match status" value="1"/>
</dbReference>
<dbReference type="InterPro" id="IPR010987">
    <property type="entry name" value="Glutathione-S-Trfase_C-like"/>
</dbReference>
<evidence type="ECO:0000259" key="2">
    <source>
        <dbReference type="PROSITE" id="PS50405"/>
    </source>
</evidence>
<dbReference type="InterPro" id="IPR036282">
    <property type="entry name" value="Glutathione-S-Trfase_C_sf"/>
</dbReference>
<dbReference type="PANTHER" id="PTHR43968:SF6">
    <property type="entry name" value="GLUTATHIONE S-TRANSFERASE OMEGA"/>
    <property type="match status" value="1"/>
</dbReference>
<reference evidence="3 4" key="1">
    <citation type="submission" date="2024-03" db="EMBL/GenBank/DDBJ databases">
        <authorList>
            <person name="Jo J.-H."/>
        </authorList>
    </citation>
    <scope>NUCLEOTIDE SEQUENCE [LARGE SCALE GENOMIC DNA]</scope>
    <source>
        <strain evidence="3 4">AS3R-12</strain>
    </source>
</reference>
<dbReference type="RefSeq" id="WP_339964045.1">
    <property type="nucleotide sequence ID" value="NZ_JBBHJY010000001.1"/>
</dbReference>
<dbReference type="PROSITE" id="PS50405">
    <property type="entry name" value="GST_CTER"/>
    <property type="match status" value="1"/>
</dbReference>
<dbReference type="CDD" id="cd00299">
    <property type="entry name" value="GST_C_family"/>
    <property type="match status" value="1"/>
</dbReference>
<dbReference type="EMBL" id="JBBHJY010000001">
    <property type="protein sequence ID" value="MEJ6008486.1"/>
    <property type="molecule type" value="Genomic_DNA"/>
</dbReference>
<dbReference type="SFLD" id="SFLDS00019">
    <property type="entry name" value="Glutathione_Transferase_(cytos"/>
    <property type="match status" value="1"/>
</dbReference>
<dbReference type="InterPro" id="IPR050983">
    <property type="entry name" value="GST_Omega/HSP26"/>
</dbReference>
<dbReference type="InterPro" id="IPR040079">
    <property type="entry name" value="Glutathione_S-Trfase"/>
</dbReference>
<dbReference type="PANTHER" id="PTHR43968">
    <property type="match status" value="1"/>
</dbReference>
<name>A0ABU8S3N9_9SPHN</name>
<dbReference type="Gene3D" id="3.40.30.10">
    <property type="entry name" value="Glutaredoxin"/>
    <property type="match status" value="1"/>
</dbReference>
<feature type="domain" description="GST N-terminal" evidence="1">
    <location>
        <begin position="1"/>
        <end position="81"/>
    </location>
</feature>
<organism evidence="3 4">
    <name type="scientific">Novosphingobium aquae</name>
    <dbReference type="NCBI Taxonomy" id="3133435"/>
    <lineage>
        <taxon>Bacteria</taxon>
        <taxon>Pseudomonadati</taxon>
        <taxon>Pseudomonadota</taxon>
        <taxon>Alphaproteobacteria</taxon>
        <taxon>Sphingomonadales</taxon>
        <taxon>Sphingomonadaceae</taxon>
        <taxon>Novosphingobium</taxon>
    </lineage>
</organism>
<dbReference type="CDD" id="cd00570">
    <property type="entry name" value="GST_N_family"/>
    <property type="match status" value="1"/>
</dbReference>
<accession>A0ABU8S3N9</accession>
<sequence>MLKLYGHPFSSYTWKAQIALHALALDYELKELGDPATCENWKVVNSAGPQGQFPVLVDGENVIFEASCVAEYLDIRYPGNRRLIPADPAAALGVRMLDRVFDNHVMNVMQRAVAEHLFNPEPSADVMADVRRRLHRSYAWLEGWLAHYDQPADHLTLIECAAAPSLFYADWVEQITDTYPRLKAWRAQLNAMPEVSRCIEAARIFRPMFPLGAPDRD</sequence>
<comment type="caution">
    <text evidence="3">The sequence shown here is derived from an EMBL/GenBank/DDBJ whole genome shotgun (WGS) entry which is preliminary data.</text>
</comment>
<dbReference type="Gene3D" id="1.20.1050.10">
    <property type="match status" value="1"/>
</dbReference>